<protein>
    <submittedName>
        <fullName evidence="2">Uncharacterized protein</fullName>
    </submittedName>
</protein>
<accession>A0A7G9SNS9</accession>
<reference evidence="2 3" key="1">
    <citation type="submission" date="2020-08" db="EMBL/GenBank/DDBJ databases">
        <title>Genome sequence of Thermomonas carbonis KCTC 42013T.</title>
        <authorList>
            <person name="Hyun D.-W."/>
            <person name="Bae J.-W."/>
        </authorList>
    </citation>
    <scope>NUCLEOTIDE SEQUENCE [LARGE SCALE GENOMIC DNA]</scope>
    <source>
        <strain evidence="2 3">KCTC 42013</strain>
    </source>
</reference>
<dbReference type="KEGG" id="tcn:H9L16_12605"/>
<proteinExistence type="predicted"/>
<name>A0A7G9SNS9_9GAMM</name>
<dbReference type="RefSeq" id="WP_187552022.1">
    <property type="nucleotide sequence ID" value="NZ_BMZL01000001.1"/>
</dbReference>
<dbReference type="Proteomes" id="UP000515804">
    <property type="component" value="Chromosome"/>
</dbReference>
<gene>
    <name evidence="2" type="ORF">H9L16_12605</name>
</gene>
<evidence type="ECO:0000256" key="1">
    <source>
        <dbReference type="SAM" id="SignalP"/>
    </source>
</evidence>
<dbReference type="AlphaFoldDB" id="A0A7G9SNS9"/>
<evidence type="ECO:0000313" key="3">
    <source>
        <dbReference type="Proteomes" id="UP000515804"/>
    </source>
</evidence>
<sequence length="142" mass="15315">MSLLPAPLLLALALALPVTAAQAGDDPKLNQAFQDHVAYVATFAMPVLIEKCGVADSGYLQKAAPLYFRYVNSHQDQIERGRMLTLAELGPDETLRGYRESTIARRLGALDTGSPEQKAKTCQGALAFLGGMKVPGEWPSRD</sequence>
<feature type="signal peptide" evidence="1">
    <location>
        <begin position="1"/>
        <end position="23"/>
    </location>
</feature>
<keyword evidence="1" id="KW-0732">Signal</keyword>
<dbReference type="EMBL" id="CP060719">
    <property type="protein sequence ID" value="QNN69504.1"/>
    <property type="molecule type" value="Genomic_DNA"/>
</dbReference>
<evidence type="ECO:0000313" key="2">
    <source>
        <dbReference type="EMBL" id="QNN69504.1"/>
    </source>
</evidence>
<organism evidence="2 3">
    <name type="scientific">Thermomonas carbonis</name>
    <dbReference type="NCBI Taxonomy" id="1463158"/>
    <lineage>
        <taxon>Bacteria</taxon>
        <taxon>Pseudomonadati</taxon>
        <taxon>Pseudomonadota</taxon>
        <taxon>Gammaproteobacteria</taxon>
        <taxon>Lysobacterales</taxon>
        <taxon>Lysobacteraceae</taxon>
        <taxon>Thermomonas</taxon>
    </lineage>
</organism>
<feature type="chain" id="PRO_5028997087" evidence="1">
    <location>
        <begin position="24"/>
        <end position="142"/>
    </location>
</feature>
<keyword evidence="3" id="KW-1185">Reference proteome</keyword>